<dbReference type="EMBL" id="JAKCXM010000386">
    <property type="protein sequence ID" value="KAJ0394756.1"/>
    <property type="molecule type" value="Genomic_DNA"/>
</dbReference>
<dbReference type="AlphaFoldDB" id="A0AAD5M4V2"/>
<evidence type="ECO:0000313" key="3">
    <source>
        <dbReference type="EMBL" id="KAJ0394756.1"/>
    </source>
</evidence>
<dbReference type="Proteomes" id="UP001209570">
    <property type="component" value="Unassembled WGS sequence"/>
</dbReference>
<feature type="compositionally biased region" description="Basic and acidic residues" evidence="2">
    <location>
        <begin position="191"/>
        <end position="204"/>
    </location>
</feature>
<gene>
    <name evidence="3" type="ORF">P43SY_000330</name>
</gene>
<feature type="region of interest" description="Disordered" evidence="2">
    <location>
        <begin position="1"/>
        <end position="40"/>
    </location>
</feature>
<name>A0AAD5M4V2_PYTIN</name>
<feature type="coiled-coil region" evidence="1">
    <location>
        <begin position="40"/>
        <end position="74"/>
    </location>
</feature>
<feature type="compositionally biased region" description="Low complexity" evidence="2">
    <location>
        <begin position="28"/>
        <end position="39"/>
    </location>
</feature>
<evidence type="ECO:0000313" key="4">
    <source>
        <dbReference type="Proteomes" id="UP001209570"/>
    </source>
</evidence>
<keyword evidence="1" id="KW-0175">Coiled coil</keyword>
<proteinExistence type="predicted"/>
<evidence type="ECO:0000256" key="2">
    <source>
        <dbReference type="SAM" id="MobiDB-lite"/>
    </source>
</evidence>
<evidence type="ECO:0000256" key="1">
    <source>
        <dbReference type="SAM" id="Coils"/>
    </source>
</evidence>
<feature type="compositionally biased region" description="Basic and acidic residues" evidence="2">
    <location>
        <begin position="1"/>
        <end position="12"/>
    </location>
</feature>
<accession>A0AAD5M4V2</accession>
<keyword evidence="4" id="KW-1185">Reference proteome</keyword>
<comment type="caution">
    <text evidence="3">The sequence shown here is derived from an EMBL/GenBank/DDBJ whole genome shotgun (WGS) entry which is preliminary data.</text>
</comment>
<sequence length="264" mass="28683">MSDRRRWERPREMVLPSAAAGAGGGSASAGAAAPDASDPVLEKQRQYIKMLEERNRLKKKLAGANKAQQREKEREEAFVTTFNVPMAKPAPTAAAQDGGVRKNKSSAALLPTKMAHAEGDRSSSETKCQSAPATVLAFKSSLSEIDVESIDSNEEKRPRRAKWAKPSQGAFAVENRNGKTRLCIAGDDDTDSKPGEIDSGERVAGHACSGDELDDDEYMEESFEEFEDDEEEALKADTKMAGETLAQKKLEEAKAFLTATAYHN</sequence>
<organism evidence="3 4">
    <name type="scientific">Pythium insidiosum</name>
    <name type="common">Pythiosis disease agent</name>
    <dbReference type="NCBI Taxonomy" id="114742"/>
    <lineage>
        <taxon>Eukaryota</taxon>
        <taxon>Sar</taxon>
        <taxon>Stramenopiles</taxon>
        <taxon>Oomycota</taxon>
        <taxon>Peronosporomycetes</taxon>
        <taxon>Pythiales</taxon>
        <taxon>Pythiaceae</taxon>
        <taxon>Pythium</taxon>
    </lineage>
</organism>
<reference evidence="3" key="1">
    <citation type="submission" date="2021-12" db="EMBL/GenBank/DDBJ databases">
        <title>Prjna785345.</title>
        <authorList>
            <person name="Rujirawat T."/>
            <person name="Krajaejun T."/>
        </authorList>
    </citation>
    <scope>NUCLEOTIDE SEQUENCE</scope>
    <source>
        <strain evidence="3">Pi057C3</strain>
    </source>
</reference>
<protein>
    <submittedName>
        <fullName evidence="3">Uncharacterized protein</fullName>
    </submittedName>
</protein>
<feature type="region of interest" description="Disordered" evidence="2">
    <location>
        <begin position="146"/>
        <end position="213"/>
    </location>
</feature>